<dbReference type="PANTHER" id="PTHR30269:SF0">
    <property type="entry name" value="MEMBRANE TRANSPORTER PROTEIN YFCA-RELATED"/>
    <property type="match status" value="1"/>
</dbReference>
<accession>A0A6J4RBB0</accession>
<comment type="similarity">
    <text evidence="2 8">Belongs to the 4-toluene sulfonate uptake permease (TSUP) (TC 2.A.102) family.</text>
</comment>
<keyword evidence="5 8" id="KW-0812">Transmembrane</keyword>
<evidence type="ECO:0000256" key="6">
    <source>
        <dbReference type="ARBA" id="ARBA00022989"/>
    </source>
</evidence>
<protein>
    <recommendedName>
        <fullName evidence="8">Probable membrane transporter protein</fullName>
    </recommendedName>
</protein>
<keyword evidence="3" id="KW-0813">Transport</keyword>
<organism evidence="9">
    <name type="scientific">uncultured Solirubrobacteraceae bacterium</name>
    <dbReference type="NCBI Taxonomy" id="1162706"/>
    <lineage>
        <taxon>Bacteria</taxon>
        <taxon>Bacillati</taxon>
        <taxon>Actinomycetota</taxon>
        <taxon>Thermoleophilia</taxon>
        <taxon>Solirubrobacterales</taxon>
        <taxon>Solirubrobacteraceae</taxon>
        <taxon>environmental samples</taxon>
    </lineage>
</organism>
<evidence type="ECO:0000256" key="7">
    <source>
        <dbReference type="ARBA" id="ARBA00023136"/>
    </source>
</evidence>
<feature type="transmembrane region" description="Helical" evidence="8">
    <location>
        <begin position="180"/>
        <end position="209"/>
    </location>
</feature>
<evidence type="ECO:0000256" key="2">
    <source>
        <dbReference type="ARBA" id="ARBA00009142"/>
    </source>
</evidence>
<dbReference type="InterPro" id="IPR002781">
    <property type="entry name" value="TM_pro_TauE-like"/>
</dbReference>
<feature type="transmembrane region" description="Helical" evidence="8">
    <location>
        <begin position="74"/>
        <end position="97"/>
    </location>
</feature>
<keyword evidence="4 8" id="KW-1003">Cell membrane</keyword>
<feature type="transmembrane region" description="Helical" evidence="8">
    <location>
        <begin position="135"/>
        <end position="160"/>
    </location>
</feature>
<evidence type="ECO:0000313" key="9">
    <source>
        <dbReference type="EMBL" id="CAA9469231.1"/>
    </source>
</evidence>
<evidence type="ECO:0000256" key="1">
    <source>
        <dbReference type="ARBA" id="ARBA00004651"/>
    </source>
</evidence>
<dbReference type="Pfam" id="PF01925">
    <property type="entry name" value="TauE"/>
    <property type="match status" value="1"/>
</dbReference>
<dbReference type="InterPro" id="IPR052017">
    <property type="entry name" value="TSUP"/>
</dbReference>
<reference evidence="9" key="1">
    <citation type="submission" date="2020-02" db="EMBL/GenBank/DDBJ databases">
        <authorList>
            <person name="Meier V. D."/>
        </authorList>
    </citation>
    <scope>NUCLEOTIDE SEQUENCE</scope>
    <source>
        <strain evidence="9">AVDCRST_MAG65</strain>
    </source>
</reference>
<sequence length="248" mass="25065">MTALDFLILTATGLAAGMASSMVGGASLISFPVLLGLGIPPLIANVTNTSGLVPTAIGAALASQPELRGQRSQLTFLAIPAVLGSLGGVALLLAFPAATFERLVPFLIGGSSLLVGAQPWVMARVGSRLMSRNRGGLWCSTLVACCYGGYFGAAAAVLFLGLAGLFSSDTMHQLNALKNVLMGIANAVAMVAFAFLADPLWSVAAALAIGSLTGGAIGMKLVRFVPARVLRAVIAVLGVGVALWIGLT</sequence>
<gene>
    <name evidence="9" type="ORF">AVDCRST_MAG65-610</name>
</gene>
<keyword evidence="7 8" id="KW-0472">Membrane</keyword>
<feature type="transmembrane region" description="Helical" evidence="8">
    <location>
        <begin position="41"/>
        <end position="62"/>
    </location>
</feature>
<evidence type="ECO:0000256" key="3">
    <source>
        <dbReference type="ARBA" id="ARBA00022448"/>
    </source>
</evidence>
<comment type="subcellular location">
    <subcellularLocation>
        <location evidence="1 8">Cell membrane</location>
        <topology evidence="1 8">Multi-pass membrane protein</topology>
    </subcellularLocation>
</comment>
<evidence type="ECO:0000256" key="4">
    <source>
        <dbReference type="ARBA" id="ARBA00022475"/>
    </source>
</evidence>
<dbReference type="GO" id="GO:0005886">
    <property type="term" value="C:plasma membrane"/>
    <property type="evidence" value="ECO:0007669"/>
    <property type="project" value="UniProtKB-SubCell"/>
</dbReference>
<keyword evidence="6 8" id="KW-1133">Transmembrane helix</keyword>
<evidence type="ECO:0000256" key="5">
    <source>
        <dbReference type="ARBA" id="ARBA00022692"/>
    </source>
</evidence>
<name>A0A6J4RBB0_9ACTN</name>
<dbReference type="PANTHER" id="PTHR30269">
    <property type="entry name" value="TRANSMEMBRANE PROTEIN YFCA"/>
    <property type="match status" value="1"/>
</dbReference>
<dbReference type="AlphaFoldDB" id="A0A6J4RBB0"/>
<feature type="transmembrane region" description="Helical" evidence="8">
    <location>
        <begin position="103"/>
        <end position="123"/>
    </location>
</feature>
<evidence type="ECO:0000256" key="8">
    <source>
        <dbReference type="RuleBase" id="RU363041"/>
    </source>
</evidence>
<dbReference type="EMBL" id="CADCVL010000107">
    <property type="protein sequence ID" value="CAA9469231.1"/>
    <property type="molecule type" value="Genomic_DNA"/>
</dbReference>
<proteinExistence type="inferred from homology"/>
<feature type="transmembrane region" description="Helical" evidence="8">
    <location>
        <begin position="229"/>
        <end position="247"/>
    </location>
</feature>